<sequence length="88" mass="10156">YNQLSDDQLNNDQLSDDQLSTVATMIARSSCSYIEDVDISDDEVGTNEVNINNDEKDINKAFNEEFEKSEVRLEKNSLEDLIYKLFQQ</sequence>
<gene>
    <name evidence="1" type="ORF">RPERSI_LOCUS21339</name>
</gene>
<dbReference type="Proteomes" id="UP000789920">
    <property type="component" value="Unassembled WGS sequence"/>
</dbReference>
<organism evidence="1 2">
    <name type="scientific">Racocetra persica</name>
    <dbReference type="NCBI Taxonomy" id="160502"/>
    <lineage>
        <taxon>Eukaryota</taxon>
        <taxon>Fungi</taxon>
        <taxon>Fungi incertae sedis</taxon>
        <taxon>Mucoromycota</taxon>
        <taxon>Glomeromycotina</taxon>
        <taxon>Glomeromycetes</taxon>
        <taxon>Diversisporales</taxon>
        <taxon>Gigasporaceae</taxon>
        <taxon>Racocetra</taxon>
    </lineage>
</organism>
<evidence type="ECO:0000313" key="2">
    <source>
        <dbReference type="Proteomes" id="UP000789920"/>
    </source>
</evidence>
<accession>A0ACA9RPJ8</accession>
<comment type="caution">
    <text evidence="1">The sequence shown here is derived from an EMBL/GenBank/DDBJ whole genome shotgun (WGS) entry which is preliminary data.</text>
</comment>
<keyword evidence="2" id="KW-1185">Reference proteome</keyword>
<feature type="non-terminal residue" evidence="1">
    <location>
        <position position="1"/>
    </location>
</feature>
<protein>
    <submittedName>
        <fullName evidence="1">28075_t:CDS:1</fullName>
    </submittedName>
</protein>
<proteinExistence type="predicted"/>
<reference evidence="1" key="1">
    <citation type="submission" date="2021-06" db="EMBL/GenBank/DDBJ databases">
        <authorList>
            <person name="Kallberg Y."/>
            <person name="Tangrot J."/>
            <person name="Rosling A."/>
        </authorList>
    </citation>
    <scope>NUCLEOTIDE SEQUENCE</scope>
    <source>
        <strain evidence="1">MA461A</strain>
    </source>
</reference>
<evidence type="ECO:0000313" key="1">
    <source>
        <dbReference type="EMBL" id="CAG8802522.1"/>
    </source>
</evidence>
<name>A0ACA9RPJ8_9GLOM</name>
<dbReference type="EMBL" id="CAJVQC010062298">
    <property type="protein sequence ID" value="CAG8802522.1"/>
    <property type="molecule type" value="Genomic_DNA"/>
</dbReference>
<feature type="non-terminal residue" evidence="1">
    <location>
        <position position="88"/>
    </location>
</feature>